<evidence type="ECO:0000256" key="6">
    <source>
        <dbReference type="ARBA" id="ARBA00023002"/>
    </source>
</evidence>
<evidence type="ECO:0000256" key="1">
    <source>
        <dbReference type="ARBA" id="ARBA00004903"/>
    </source>
</evidence>
<dbReference type="CDD" id="cd00209">
    <property type="entry name" value="DHFR"/>
    <property type="match status" value="1"/>
</dbReference>
<evidence type="ECO:0000313" key="11">
    <source>
        <dbReference type="Proteomes" id="UP000095713"/>
    </source>
</evidence>
<dbReference type="InterPro" id="IPR001796">
    <property type="entry name" value="DHFR_dom"/>
</dbReference>
<evidence type="ECO:0000313" key="10">
    <source>
        <dbReference type="EMBL" id="OEK08069.1"/>
    </source>
</evidence>
<keyword evidence="5 8" id="KW-0521">NADP</keyword>
<keyword evidence="6 8" id="KW-0560">Oxidoreductase</keyword>
<dbReference type="Proteomes" id="UP000095713">
    <property type="component" value="Unassembled WGS sequence"/>
</dbReference>
<evidence type="ECO:0000256" key="3">
    <source>
        <dbReference type="ARBA" id="ARBA00012856"/>
    </source>
</evidence>
<reference evidence="10 11" key="1">
    <citation type="submission" date="2016-05" db="EMBL/GenBank/DDBJ databases">
        <title>Draft Genome Sequence of Algibacter sp. Strain SK-16 Isolated from the Surface Water of Aburatsubo Inlet.</title>
        <authorList>
            <person name="Wong S.-K."/>
            <person name="Yoshizawa S."/>
            <person name="Nakajima Y."/>
            <person name="Ogura Y."/>
            <person name="Tetsuya H."/>
            <person name="Hamasaki K."/>
        </authorList>
    </citation>
    <scope>NUCLEOTIDE SEQUENCE [LARGE SCALE GENOMIC DNA]</scope>
    <source>
        <strain evidence="10 11">SK-16</strain>
    </source>
</reference>
<accession>A0A1E5T9L6</accession>
<evidence type="ECO:0000256" key="2">
    <source>
        <dbReference type="ARBA" id="ARBA00009539"/>
    </source>
</evidence>
<name>A0A1E5T9L6_9FLAO</name>
<dbReference type="PRINTS" id="PR00070">
    <property type="entry name" value="DHFR"/>
</dbReference>
<comment type="caution">
    <text evidence="10">The sequence shown here is derived from an EMBL/GenBank/DDBJ whole genome shotgun (WGS) entry which is preliminary data.</text>
</comment>
<evidence type="ECO:0000256" key="8">
    <source>
        <dbReference type="PIRNR" id="PIRNR000194"/>
    </source>
</evidence>
<dbReference type="GO" id="GO:0046452">
    <property type="term" value="P:dihydrofolate metabolic process"/>
    <property type="evidence" value="ECO:0007669"/>
    <property type="project" value="TreeGrafter"/>
</dbReference>
<dbReference type="InterPro" id="IPR012259">
    <property type="entry name" value="DHFR"/>
</dbReference>
<comment type="catalytic activity">
    <reaction evidence="8">
        <text>(6S)-5,6,7,8-tetrahydrofolate + NADP(+) = 7,8-dihydrofolate + NADPH + H(+)</text>
        <dbReference type="Rhea" id="RHEA:15009"/>
        <dbReference type="ChEBI" id="CHEBI:15378"/>
        <dbReference type="ChEBI" id="CHEBI:57451"/>
        <dbReference type="ChEBI" id="CHEBI:57453"/>
        <dbReference type="ChEBI" id="CHEBI:57783"/>
        <dbReference type="ChEBI" id="CHEBI:58349"/>
        <dbReference type="EC" id="1.5.1.3"/>
    </reaction>
</comment>
<dbReference type="GO" id="GO:0004146">
    <property type="term" value="F:dihydrofolate reductase activity"/>
    <property type="evidence" value="ECO:0007669"/>
    <property type="project" value="UniProtKB-EC"/>
</dbReference>
<comment type="similarity">
    <text evidence="2 8">Belongs to the dihydrofolate reductase family.</text>
</comment>
<dbReference type="InterPro" id="IPR024072">
    <property type="entry name" value="DHFR-like_dom_sf"/>
</dbReference>
<sequence length="158" mass="18083">MIVAAAENDAIGKDNKLIWHLSDDLKRFKNLTNGHHIIMGRKTFESFPKPLPNRTHVVITRQDNYKVPEGVIVVNSLEDAIDASKKDLNPFIIGGGEIYKQALLVANKIELTRVHDSFEADTFFPKIDASIWEETSNVSHSRDEKHDYDFSFLTYIRK</sequence>
<dbReference type="GO" id="GO:0070401">
    <property type="term" value="F:NADP+ binding"/>
    <property type="evidence" value="ECO:0007669"/>
    <property type="project" value="UniProtKB-ARBA"/>
</dbReference>
<comment type="pathway">
    <text evidence="1 8">Cofactor biosynthesis; tetrahydrofolate biosynthesis; 5,6,7,8-tetrahydrofolate from 7,8-dihydrofolate: step 1/1.</text>
</comment>
<comment type="function">
    <text evidence="7 8">Key enzyme in folate metabolism. Catalyzes an essential reaction for de novo glycine and purine synthesis, and for DNA precursor synthesis.</text>
</comment>
<organism evidence="10 11">
    <name type="scientific">Flavivirga aquatica</name>
    <dbReference type="NCBI Taxonomy" id="1849968"/>
    <lineage>
        <taxon>Bacteria</taxon>
        <taxon>Pseudomonadati</taxon>
        <taxon>Bacteroidota</taxon>
        <taxon>Flavobacteriia</taxon>
        <taxon>Flavobacteriales</taxon>
        <taxon>Flavobacteriaceae</taxon>
        <taxon>Flavivirga</taxon>
    </lineage>
</organism>
<dbReference type="GO" id="GO:0006730">
    <property type="term" value="P:one-carbon metabolic process"/>
    <property type="evidence" value="ECO:0007669"/>
    <property type="project" value="UniProtKB-KW"/>
</dbReference>
<dbReference type="PANTHER" id="PTHR48069">
    <property type="entry name" value="DIHYDROFOLATE REDUCTASE"/>
    <property type="match status" value="1"/>
</dbReference>
<dbReference type="SUPFAM" id="SSF53597">
    <property type="entry name" value="Dihydrofolate reductase-like"/>
    <property type="match status" value="1"/>
</dbReference>
<feature type="domain" description="DHFR" evidence="9">
    <location>
        <begin position="1"/>
        <end position="157"/>
    </location>
</feature>
<dbReference type="STRING" id="1849968.A8C32_15210"/>
<dbReference type="GO" id="GO:0046655">
    <property type="term" value="P:folic acid metabolic process"/>
    <property type="evidence" value="ECO:0007669"/>
    <property type="project" value="TreeGrafter"/>
</dbReference>
<keyword evidence="4 8" id="KW-0554">One-carbon metabolism</keyword>
<gene>
    <name evidence="10" type="ORF">A8C32_15210</name>
</gene>
<evidence type="ECO:0000256" key="5">
    <source>
        <dbReference type="ARBA" id="ARBA00022857"/>
    </source>
</evidence>
<dbReference type="PROSITE" id="PS51330">
    <property type="entry name" value="DHFR_2"/>
    <property type="match status" value="1"/>
</dbReference>
<dbReference type="EMBL" id="MDJD01000043">
    <property type="protein sequence ID" value="OEK08069.1"/>
    <property type="molecule type" value="Genomic_DNA"/>
</dbReference>
<dbReference type="FunFam" id="3.40.430.10:FF:000001">
    <property type="entry name" value="Dihydrofolate reductase"/>
    <property type="match status" value="1"/>
</dbReference>
<keyword evidence="11" id="KW-1185">Reference proteome</keyword>
<dbReference type="PANTHER" id="PTHR48069:SF3">
    <property type="entry name" value="DIHYDROFOLATE REDUCTASE"/>
    <property type="match status" value="1"/>
</dbReference>
<dbReference type="AlphaFoldDB" id="A0A1E5T9L6"/>
<dbReference type="PIRSF" id="PIRSF000194">
    <property type="entry name" value="DHFR"/>
    <property type="match status" value="1"/>
</dbReference>
<dbReference type="Gene3D" id="3.40.430.10">
    <property type="entry name" value="Dihydrofolate Reductase, subunit A"/>
    <property type="match status" value="1"/>
</dbReference>
<evidence type="ECO:0000256" key="4">
    <source>
        <dbReference type="ARBA" id="ARBA00022563"/>
    </source>
</evidence>
<proteinExistence type="inferred from homology"/>
<dbReference type="GO" id="GO:0046654">
    <property type="term" value="P:tetrahydrofolate biosynthetic process"/>
    <property type="evidence" value="ECO:0007669"/>
    <property type="project" value="UniProtKB-UniPathway"/>
</dbReference>
<dbReference type="GO" id="GO:0016301">
    <property type="term" value="F:kinase activity"/>
    <property type="evidence" value="ECO:0007669"/>
    <property type="project" value="UniProtKB-KW"/>
</dbReference>
<evidence type="ECO:0000259" key="9">
    <source>
        <dbReference type="PROSITE" id="PS51330"/>
    </source>
</evidence>
<dbReference type="EC" id="1.5.1.3" evidence="3 8"/>
<dbReference type="GO" id="GO:0005829">
    <property type="term" value="C:cytosol"/>
    <property type="evidence" value="ECO:0007669"/>
    <property type="project" value="TreeGrafter"/>
</dbReference>
<dbReference type="UniPathway" id="UPA00077">
    <property type="reaction ID" value="UER00158"/>
</dbReference>
<keyword evidence="10" id="KW-0808">Transferase</keyword>
<dbReference type="Pfam" id="PF00186">
    <property type="entry name" value="DHFR_1"/>
    <property type="match status" value="1"/>
</dbReference>
<evidence type="ECO:0000256" key="7">
    <source>
        <dbReference type="ARBA" id="ARBA00025067"/>
    </source>
</evidence>
<keyword evidence="10" id="KW-0418">Kinase</keyword>
<protein>
    <recommendedName>
        <fullName evidence="3 8">Dihydrofolate reductase</fullName>
        <ecNumber evidence="3 8">1.5.1.3</ecNumber>
    </recommendedName>
</protein>